<dbReference type="Pfam" id="PF20659">
    <property type="entry name" value="MS_C"/>
    <property type="match status" value="1"/>
</dbReference>
<dbReference type="GO" id="GO:0005782">
    <property type="term" value="C:peroxisomal matrix"/>
    <property type="evidence" value="ECO:0007669"/>
    <property type="project" value="TreeGrafter"/>
</dbReference>
<dbReference type="InterPro" id="IPR011076">
    <property type="entry name" value="Malate_synth_sf"/>
</dbReference>
<evidence type="ECO:0000256" key="2">
    <source>
        <dbReference type="ARBA" id="ARBA00012636"/>
    </source>
</evidence>
<evidence type="ECO:0000256" key="5">
    <source>
        <dbReference type="ARBA" id="ARBA00022679"/>
    </source>
</evidence>
<feature type="compositionally biased region" description="Polar residues" evidence="8">
    <location>
        <begin position="462"/>
        <end position="490"/>
    </location>
</feature>
<evidence type="ECO:0000256" key="8">
    <source>
        <dbReference type="SAM" id="MobiDB-lite"/>
    </source>
</evidence>
<dbReference type="OrthoDB" id="186072at2759"/>
<evidence type="ECO:0000256" key="3">
    <source>
        <dbReference type="ARBA" id="ARBA00022435"/>
    </source>
</evidence>
<feature type="region of interest" description="Disordered" evidence="8">
    <location>
        <begin position="201"/>
        <end position="265"/>
    </location>
</feature>
<keyword evidence="5" id="KW-0808">Transferase</keyword>
<dbReference type="Pfam" id="PF01274">
    <property type="entry name" value="MS_TIM-barrel"/>
    <property type="match status" value="1"/>
</dbReference>
<keyword evidence="13" id="KW-1185">Reference proteome</keyword>
<comment type="caution">
    <text evidence="12">The sequence shown here is derived from an EMBL/GenBank/DDBJ whole genome shotgun (WGS) entry which is preliminary data.</text>
</comment>
<dbReference type="PROSITE" id="PS00510">
    <property type="entry name" value="MALATE_SYNTHASE"/>
    <property type="match status" value="1"/>
</dbReference>
<keyword evidence="4" id="KW-0816">Tricarboxylic acid cycle</keyword>
<feature type="compositionally biased region" description="Low complexity" evidence="8">
    <location>
        <begin position="575"/>
        <end position="613"/>
    </location>
</feature>
<reference evidence="12 13" key="1">
    <citation type="journal article" date="2017" name="Mycologia">
        <title>Bifiguratus adelaidae, gen. et sp. nov., a new member of Mucoromycotina in endophytic and soil-dwelling habitats.</title>
        <authorList>
            <person name="Torres-Cruz T.J."/>
            <person name="Billingsley Tobias T.L."/>
            <person name="Almatruk M."/>
            <person name="Hesse C."/>
            <person name="Kuske C.R."/>
            <person name="Desiro A."/>
            <person name="Benucci G.M."/>
            <person name="Bonito G."/>
            <person name="Stajich J.E."/>
            <person name="Dunlap C."/>
            <person name="Arnold A.E."/>
            <person name="Porras-Alfaro A."/>
        </authorList>
    </citation>
    <scope>NUCLEOTIDE SEQUENCE [LARGE SCALE GENOMIC DNA]</scope>
    <source>
        <strain evidence="12 13">AZ0501</strain>
    </source>
</reference>
<comment type="similarity">
    <text evidence="1">Belongs to the malate synthase family.</text>
</comment>
<dbReference type="Gene3D" id="3.20.20.360">
    <property type="entry name" value="Malate synthase, domain 3"/>
    <property type="match status" value="1"/>
</dbReference>
<evidence type="ECO:0000256" key="4">
    <source>
        <dbReference type="ARBA" id="ARBA00022532"/>
    </source>
</evidence>
<dbReference type="Gene3D" id="1.20.1220.12">
    <property type="entry name" value="Malate synthase, domain III"/>
    <property type="match status" value="1"/>
</dbReference>
<dbReference type="InterPro" id="IPR046363">
    <property type="entry name" value="MS_N_TIM-barrel_dom"/>
</dbReference>
<dbReference type="EC" id="2.3.3.9" evidence="2"/>
<comment type="catalytic activity">
    <reaction evidence="6">
        <text>glyoxylate + acetyl-CoA + H2O = (S)-malate + CoA + H(+)</text>
        <dbReference type="Rhea" id="RHEA:18181"/>
        <dbReference type="ChEBI" id="CHEBI:15377"/>
        <dbReference type="ChEBI" id="CHEBI:15378"/>
        <dbReference type="ChEBI" id="CHEBI:15589"/>
        <dbReference type="ChEBI" id="CHEBI:36655"/>
        <dbReference type="ChEBI" id="CHEBI:57287"/>
        <dbReference type="ChEBI" id="CHEBI:57288"/>
        <dbReference type="EC" id="2.3.3.9"/>
    </reaction>
</comment>
<evidence type="ECO:0000259" key="11">
    <source>
        <dbReference type="Pfam" id="PF20659"/>
    </source>
</evidence>
<evidence type="ECO:0000313" key="12">
    <source>
        <dbReference type="EMBL" id="OZJ05408.1"/>
    </source>
</evidence>
<feature type="domain" description="Malate synthase C-terminal" evidence="11">
    <location>
        <begin position="1188"/>
        <end position="1309"/>
    </location>
</feature>
<feature type="domain" description="Malate synthase N-terminal" evidence="10">
    <location>
        <begin position="794"/>
        <end position="845"/>
    </location>
</feature>
<feature type="region of interest" description="Disordered" evidence="8">
    <location>
        <begin position="459"/>
        <end position="535"/>
    </location>
</feature>
<sequence length="1323" mass="143301">MDAERKAFVPMEPHIGAVTASEEAHHAPDYDNIRVPKQPPTAQTAKKTSERMPGAWTPTSDPATPMVDPTGKVSSTANASTDFHVNPETSPYIDRDRQGESQVVGLGMVNDRFADQADQAQPSGLENAPSSGQEQDRVGSIGMPPSSAAQTGASNNPAEGVSGTGLVESMADTHLDDTVPAGLTDVDKRDKTIGATMLASAGGGLAAHSQESGAMRNEPPSSAADIGDVGLTTGDSLTTPSQTTNNTMNAQPKEQGGSSKGEAALAGRSAVAGGAYLAHLGDDVNAYHDAQTTAGPTASRGYKSGSTSQDEAPLQSYSTVSTEGPMISQDYPAMLSGIQIGPGHTQTATENAPIRGGEYLAHVGDNMDHYAVLTPIDQSSQGFLSGGSSAGMGVPMADAVPPHHHSSQTTESTLDAQRFNPMNSRADPRHLHSHASEYHTRTLLPQEEGAAIGAAGGIAASVDNSPSTQPPTQSFNGNSVESSNTTQQPTHLAGIGSQQQAIGQTTNTQGAMTSVDNTSQPTQPSNAPPIQQQPPTFAQHDTALRRDGEAALVGGGVSGAAAGALHSHNIKGQHQGSTTDQSQAQQQQVENNVQPRTQASQASQQSQTVTSQSHSHHPHKEHHEHKEGIFSRVFGSHGPQDKDKRSKHSERNTVVYEKQQTSKNIHPPVQADPRAMGGQWAGVAGRDREHPTTTTKITETDPAMLGWTSQPNYKPQSYQDPMSTSQNPQFDMQPSDTNTMNKTTSVGQAKAIDGNNVDEMRQTPSMNAPSAIHNASNTTRKGSERSNSGKFGDKVKILTKEALQFTATLQRAFNGRRKQLLQLRDERQKKLDAGALPDFLPETAHIRNDDTWRGAPPGPKFSDRRVEITGPTSRKMVINAMNSGATTFMADFEDSTAPTWDNMIDGQINLRDAVRGTISLEQNGKKYALRSDGKVAVLIVRPRGWHLPENHMLVDGEPMSGSIFDFALYFYHNAHELVKRGFGPYYYLPKMESHLEARLWNDVFCLAQDMIGMPRGTIRGTVLIETILAAFEMDEIIYELREHSSGLNCGRWDYIFSTIKKLRQHPRFVLPDRSDVTMTVPFMDAYVRLLIKTCHRRGVHAMGGMAAQIPIKNNAEANNAAMEKVRNDKLREVTAGHDGTWVAHPDLVKIALEVFNEHMPQPNQLFVRREDVNVTQYDLLNVNFAGAITEQGIRANIDIGLTYMEAWLRGVGCVPIHNLMEDAATAEISRSQLWQWAKHQPTTKEGKKITPQYLTSILDQELDRLRKELGQDKFAKSKFEQAAKHFRTQCSGKDADYADFLTSLLYDDISTIKRSGSVSGSKL</sequence>
<dbReference type="Pfam" id="PF20656">
    <property type="entry name" value="MS_N"/>
    <property type="match status" value="1"/>
</dbReference>
<feature type="compositionally biased region" description="Basic residues" evidence="8">
    <location>
        <begin position="614"/>
        <end position="623"/>
    </location>
</feature>
<dbReference type="InterPro" id="IPR048356">
    <property type="entry name" value="MS_N"/>
</dbReference>
<name>A0A261Y499_9FUNG</name>
<feature type="compositionally biased region" description="Polar residues" evidence="8">
    <location>
        <begin position="505"/>
        <end position="535"/>
    </location>
</feature>
<feature type="active site" description="Proton acceptor" evidence="7">
    <location>
        <position position="941"/>
    </location>
</feature>
<dbReference type="CDD" id="cd00727">
    <property type="entry name" value="malate_synt_A"/>
    <property type="match status" value="1"/>
</dbReference>
<evidence type="ECO:0000256" key="7">
    <source>
        <dbReference type="PIRSR" id="PIRSR601465-50"/>
    </source>
</evidence>
<evidence type="ECO:0000259" key="10">
    <source>
        <dbReference type="Pfam" id="PF20656"/>
    </source>
</evidence>
<feature type="domain" description="Malate synthase TIM barrel" evidence="9">
    <location>
        <begin position="937"/>
        <end position="1181"/>
    </location>
</feature>
<feature type="compositionally biased region" description="Basic and acidic residues" evidence="8">
    <location>
        <begin position="22"/>
        <end position="34"/>
    </location>
</feature>
<feature type="region of interest" description="Disordered" evidence="8">
    <location>
        <begin position="393"/>
        <end position="413"/>
    </location>
</feature>
<feature type="compositionally biased region" description="Polar residues" evidence="8">
    <location>
        <begin position="72"/>
        <end position="89"/>
    </location>
</feature>
<feature type="region of interest" description="Disordered" evidence="8">
    <location>
        <begin position="1"/>
        <end position="184"/>
    </location>
</feature>
<evidence type="ECO:0000256" key="6">
    <source>
        <dbReference type="ARBA" id="ARBA00047918"/>
    </source>
</evidence>
<evidence type="ECO:0000259" key="9">
    <source>
        <dbReference type="Pfam" id="PF01274"/>
    </source>
</evidence>
<accession>A0A261Y499</accession>
<dbReference type="EMBL" id="MVBO01000016">
    <property type="protein sequence ID" value="OZJ05408.1"/>
    <property type="molecule type" value="Genomic_DNA"/>
</dbReference>
<feature type="region of interest" description="Disordered" evidence="8">
    <location>
        <begin position="761"/>
        <end position="790"/>
    </location>
</feature>
<dbReference type="InterPro" id="IPR006252">
    <property type="entry name" value="Malate_synthA"/>
</dbReference>
<organism evidence="12 13">
    <name type="scientific">Bifiguratus adelaidae</name>
    <dbReference type="NCBI Taxonomy" id="1938954"/>
    <lineage>
        <taxon>Eukaryota</taxon>
        <taxon>Fungi</taxon>
        <taxon>Fungi incertae sedis</taxon>
        <taxon>Mucoromycota</taxon>
        <taxon>Mucoromycotina</taxon>
        <taxon>Endogonomycetes</taxon>
        <taxon>Endogonales</taxon>
        <taxon>Endogonales incertae sedis</taxon>
        <taxon>Bifiguratus</taxon>
    </lineage>
</organism>
<feature type="compositionally biased region" description="Polar residues" evidence="8">
    <location>
        <begin position="304"/>
        <end position="316"/>
    </location>
</feature>
<dbReference type="InterPro" id="IPR001465">
    <property type="entry name" value="Malate_synthase_TIM"/>
</dbReference>
<dbReference type="PANTHER" id="PTHR42902">
    <property type="entry name" value="MALATE SYNTHASE"/>
    <property type="match status" value="1"/>
</dbReference>
<dbReference type="FunFam" id="3.20.20.360:FF:000001">
    <property type="entry name" value="Malate synthase"/>
    <property type="match status" value="1"/>
</dbReference>
<feature type="region of interest" description="Disordered" evidence="8">
    <location>
        <begin position="570"/>
        <end position="674"/>
    </location>
</feature>
<dbReference type="PANTHER" id="PTHR42902:SF1">
    <property type="entry name" value="MALATE SYNTHASE 1-RELATED"/>
    <property type="match status" value="1"/>
</dbReference>
<feature type="region of interest" description="Disordered" evidence="8">
    <location>
        <begin position="291"/>
        <end position="316"/>
    </location>
</feature>
<feature type="compositionally biased region" description="Polar residues" evidence="8">
    <location>
        <begin position="762"/>
        <end position="789"/>
    </location>
</feature>
<dbReference type="GO" id="GO:0006099">
    <property type="term" value="P:tricarboxylic acid cycle"/>
    <property type="evidence" value="ECO:0007669"/>
    <property type="project" value="UniProtKB-KW"/>
</dbReference>
<gene>
    <name evidence="12" type="ORF">BZG36_02004</name>
</gene>
<evidence type="ECO:0000256" key="1">
    <source>
        <dbReference type="ARBA" id="ARBA00006394"/>
    </source>
</evidence>
<feature type="compositionally biased region" description="Polar residues" evidence="8">
    <location>
        <begin position="118"/>
        <end position="133"/>
    </location>
</feature>
<dbReference type="InterPro" id="IPR019830">
    <property type="entry name" value="Malate_synthase_CS"/>
</dbReference>
<dbReference type="SUPFAM" id="SSF51645">
    <property type="entry name" value="Malate synthase G"/>
    <property type="match status" value="1"/>
</dbReference>
<feature type="compositionally biased region" description="Polar residues" evidence="8">
    <location>
        <begin position="147"/>
        <end position="157"/>
    </location>
</feature>
<evidence type="ECO:0000313" key="13">
    <source>
        <dbReference type="Proteomes" id="UP000242875"/>
    </source>
</evidence>
<dbReference type="InterPro" id="IPR048355">
    <property type="entry name" value="MS_C"/>
</dbReference>
<dbReference type="Proteomes" id="UP000242875">
    <property type="component" value="Unassembled WGS sequence"/>
</dbReference>
<keyword evidence="3" id="KW-0329">Glyoxylate bypass</keyword>
<feature type="compositionally biased region" description="Low complexity" evidence="8">
    <location>
        <begin position="493"/>
        <end position="504"/>
    </location>
</feature>
<dbReference type="InterPro" id="IPR044856">
    <property type="entry name" value="Malate_synth_C_sf"/>
</dbReference>
<dbReference type="GO" id="GO:0004474">
    <property type="term" value="F:malate synthase activity"/>
    <property type="evidence" value="ECO:0007669"/>
    <property type="project" value="UniProtKB-EC"/>
</dbReference>
<dbReference type="NCBIfam" id="TIGR01344">
    <property type="entry name" value="malate_syn_A"/>
    <property type="match status" value="1"/>
</dbReference>
<dbReference type="FunFam" id="1.20.1220.12:FF:000001">
    <property type="entry name" value="Malate synthase"/>
    <property type="match status" value="1"/>
</dbReference>
<feature type="compositionally biased region" description="Polar residues" evidence="8">
    <location>
        <begin position="233"/>
        <end position="252"/>
    </location>
</feature>
<feature type="active site" description="Proton donor" evidence="7">
    <location>
        <position position="1222"/>
    </location>
</feature>
<dbReference type="GO" id="GO:0006097">
    <property type="term" value="P:glyoxylate cycle"/>
    <property type="evidence" value="ECO:0007669"/>
    <property type="project" value="UniProtKB-KW"/>
</dbReference>
<feature type="region of interest" description="Disordered" evidence="8">
    <location>
        <begin position="716"/>
        <end position="737"/>
    </location>
</feature>
<proteinExistence type="inferred from homology"/>
<protein>
    <recommendedName>
        <fullName evidence="2">malate synthase</fullName>
        <ecNumber evidence="2">2.3.3.9</ecNumber>
    </recommendedName>
</protein>